<reference evidence="2 3" key="1">
    <citation type="submission" date="2010-05" db="EMBL/GenBank/DDBJ databases">
        <title>The Genome Sequence of Thecamonas trahens ATCC 50062.</title>
        <authorList>
            <consortium name="The Broad Institute Genome Sequencing Platform"/>
            <person name="Russ C."/>
            <person name="Cuomo C."/>
            <person name="Shea T."/>
            <person name="Young S.K."/>
            <person name="Zeng Q."/>
            <person name="Koehrsen M."/>
            <person name="Haas B."/>
            <person name="Borodovsky M."/>
            <person name="Guigo R."/>
            <person name="Alvarado L."/>
            <person name="Berlin A."/>
            <person name="Bochicchio J."/>
            <person name="Borenstein D."/>
            <person name="Chapman S."/>
            <person name="Chen Z."/>
            <person name="Freedman E."/>
            <person name="Gellesch M."/>
            <person name="Goldberg J."/>
            <person name="Griggs A."/>
            <person name="Gujja S."/>
            <person name="Heilman E."/>
            <person name="Heiman D."/>
            <person name="Hepburn T."/>
            <person name="Howarth C."/>
            <person name="Jen D."/>
            <person name="Larson L."/>
            <person name="Mehta T."/>
            <person name="Park D."/>
            <person name="Pearson M."/>
            <person name="Roberts A."/>
            <person name="Saif S."/>
            <person name="Shenoy N."/>
            <person name="Sisk P."/>
            <person name="Stolte C."/>
            <person name="Sykes S."/>
            <person name="Thomson T."/>
            <person name="Walk T."/>
            <person name="White J."/>
            <person name="Yandava C."/>
            <person name="Burger G."/>
            <person name="Gray M.W."/>
            <person name="Holland P.W.H."/>
            <person name="King N."/>
            <person name="Lang F.B.F."/>
            <person name="Roger A.J."/>
            <person name="Ruiz-Trillo I."/>
            <person name="Lander E."/>
            <person name="Nusbaum C."/>
        </authorList>
    </citation>
    <scope>NUCLEOTIDE SEQUENCE [LARGE SCALE GENOMIC DNA]</scope>
    <source>
        <strain evidence="2 3">ATCC 50062</strain>
    </source>
</reference>
<evidence type="ECO:0000313" key="3">
    <source>
        <dbReference type="Proteomes" id="UP000054408"/>
    </source>
</evidence>
<dbReference type="EMBL" id="GL349452">
    <property type="protein sequence ID" value="KNC49019.1"/>
    <property type="molecule type" value="Genomic_DNA"/>
</dbReference>
<gene>
    <name evidence="2" type="ORF">AMSG_04762</name>
</gene>
<dbReference type="GeneID" id="25564291"/>
<feature type="region of interest" description="Disordered" evidence="1">
    <location>
        <begin position="861"/>
        <end position="914"/>
    </location>
</feature>
<dbReference type="Proteomes" id="UP000054408">
    <property type="component" value="Unassembled WGS sequence"/>
</dbReference>
<keyword evidence="3" id="KW-1185">Reference proteome</keyword>
<proteinExistence type="predicted"/>
<evidence type="ECO:0000256" key="1">
    <source>
        <dbReference type="SAM" id="MobiDB-lite"/>
    </source>
</evidence>
<dbReference type="AlphaFoldDB" id="A0A0L0D9K3"/>
<evidence type="ECO:0000313" key="2">
    <source>
        <dbReference type="EMBL" id="KNC49019.1"/>
    </source>
</evidence>
<feature type="compositionally biased region" description="Low complexity" evidence="1">
    <location>
        <begin position="94"/>
        <end position="111"/>
    </location>
</feature>
<protein>
    <submittedName>
        <fullName evidence="2">Uncharacterized protein</fullName>
    </submittedName>
</protein>
<name>A0A0L0D9K3_THETB</name>
<feature type="region of interest" description="Disordered" evidence="1">
    <location>
        <begin position="159"/>
        <end position="395"/>
    </location>
</feature>
<accession>A0A0L0D9K3</accession>
<feature type="compositionally biased region" description="Basic residues" evidence="1">
    <location>
        <begin position="321"/>
        <end position="339"/>
    </location>
</feature>
<feature type="compositionally biased region" description="Low complexity" evidence="1">
    <location>
        <begin position="266"/>
        <end position="309"/>
    </location>
</feature>
<feature type="compositionally biased region" description="Low complexity" evidence="1">
    <location>
        <begin position="238"/>
        <end position="259"/>
    </location>
</feature>
<feature type="compositionally biased region" description="Low complexity" evidence="1">
    <location>
        <begin position="212"/>
        <end position="228"/>
    </location>
</feature>
<dbReference type="RefSeq" id="XP_013758430.1">
    <property type="nucleotide sequence ID" value="XM_013902976.1"/>
</dbReference>
<organism evidence="2 3">
    <name type="scientific">Thecamonas trahens ATCC 50062</name>
    <dbReference type="NCBI Taxonomy" id="461836"/>
    <lineage>
        <taxon>Eukaryota</taxon>
        <taxon>Apusozoa</taxon>
        <taxon>Apusomonadida</taxon>
        <taxon>Apusomonadidae</taxon>
        <taxon>Thecamonas</taxon>
    </lineage>
</organism>
<sequence>MSTHTLPDELMRGSLKQWATRIWTRNRLPSCTFGDQLKAMKMRKVDRRSLWNALVFTHGESQAALRALGCGDSSVLSSLSESHMSPLVESVARSMPESSTSPVASSAGPASGVRPKWSSKHSASASAPALLSLSVSAMKRAQPAALQVYQSAVIVKAPTGSGSSPKTAQLPRLAPRSPVTALSLSPKRPRFELSPSVSAEVSPAGTPRAKASRGGSSPTSSSPPTSRRASSRRKSRRAAAATPASKPKPVAAVKSSSRASARKARQSISKLAKSSSSSSSSSLGGGSCSDSDFGPDLSGDASSSSYDSGTMDNGYIGPGRGRGRRRVHGHGSGRGRGRGRGRERGRTRSQTSERSVGSLRRGRSADESVTASAAGAKRKVRQKGGKAGPRVKGDVPGAVPAAANLLKWRTKPYVGRGKVRTTAKERKLVAAAEAFAANARKSAPPVKTFEPFVHGSLVQANKRYGMLFAQILGSLLDRDLRNSFIASVMEHLADAMGLSFHIPASEFWGLEKQAVTRMLRAMGLDAQYGVMVTMDRLLKAVQAAAPKVWGVMGMKKIHLQTYIGLCYSSLPPEPSRMWPEYYATREAWVASGFEVANLLWIVRQGRKKLHRAPSYALVREYRSWDDPLIMILDLETRCLVRQYGPIPLPEHAPEIIDVNASLLSPLAATRIYCRTLRAALIPRSDIEFAHQYYLVAAELIQKLSGAPADGPAAAMAAALISSWAASDHGSGAAAGAALIVQMLNIFGCGYDSGYCSSVSALHAALVDISPTVMSGFTLDHLQTWILICFTVQPSREAWERFCVVRDAWGQGDRDSIDLIVFFDITRRKIRYDPQKGIPEPLAWDDPLIPLITRTPDGRLVLDRDAPPAASTSRARKVRRTLASRVRVPASERADWRRASSPLPKSSATRKRKRT</sequence>
<feature type="region of interest" description="Disordered" evidence="1">
    <location>
        <begin position="90"/>
        <end position="119"/>
    </location>
</feature>